<organism evidence="1 2">
    <name type="scientific">Rattus norvegicus</name>
    <name type="common">Rat</name>
    <dbReference type="NCBI Taxonomy" id="10116"/>
    <lineage>
        <taxon>Eukaryota</taxon>
        <taxon>Metazoa</taxon>
        <taxon>Chordata</taxon>
        <taxon>Craniata</taxon>
        <taxon>Vertebrata</taxon>
        <taxon>Euteleostomi</taxon>
        <taxon>Mammalia</taxon>
        <taxon>Eutheria</taxon>
        <taxon>Euarchontoglires</taxon>
        <taxon>Glires</taxon>
        <taxon>Rodentia</taxon>
        <taxon>Myomorpha</taxon>
        <taxon>Muroidea</taxon>
        <taxon>Muridae</taxon>
        <taxon>Murinae</taxon>
        <taxon>Rattus</taxon>
    </lineage>
</organism>
<gene>
    <name evidence="1" type="ORF">rCG_63366</name>
</gene>
<evidence type="ECO:0000313" key="1">
    <source>
        <dbReference type="EMBL" id="EDL98916.1"/>
    </source>
</evidence>
<protein>
    <submittedName>
        <fullName evidence="1">RCG63366</fullName>
    </submittedName>
</protein>
<dbReference type="AlphaFoldDB" id="A6IPE4"/>
<dbReference type="Proteomes" id="UP000234681">
    <property type="component" value="Chromosome 9"/>
</dbReference>
<evidence type="ECO:0000313" key="2">
    <source>
        <dbReference type="Proteomes" id="UP000234681"/>
    </source>
</evidence>
<dbReference type="EMBL" id="CH473965">
    <property type="protein sequence ID" value="EDL98916.1"/>
    <property type="molecule type" value="Genomic_DNA"/>
</dbReference>
<sequence>MELEISCGLQPLDHLLSIQHVLCPGKQILFFLDSSLSFLV</sequence>
<reference evidence="1 2" key="1">
    <citation type="submission" date="2005-09" db="EMBL/GenBank/DDBJ databases">
        <authorList>
            <person name="Mural R.J."/>
            <person name="Li P.W."/>
            <person name="Adams M.D."/>
            <person name="Amanatides P.G."/>
            <person name="Baden-Tillson H."/>
            <person name="Barnstead M."/>
            <person name="Chin S.H."/>
            <person name="Dew I."/>
            <person name="Evans C.A."/>
            <person name="Ferriera S."/>
            <person name="Flanigan M."/>
            <person name="Fosler C."/>
            <person name="Glodek A."/>
            <person name="Gu Z."/>
            <person name="Holt R.A."/>
            <person name="Jennings D."/>
            <person name="Kraft C.L."/>
            <person name="Lu F."/>
            <person name="Nguyen T."/>
            <person name="Nusskern D.R."/>
            <person name="Pfannkoch C.M."/>
            <person name="Sitter C."/>
            <person name="Sutton G.G."/>
            <person name="Venter J.C."/>
            <person name="Wang Z."/>
            <person name="Woodage T."/>
            <person name="Zheng X.H."/>
            <person name="Zhong F."/>
        </authorList>
    </citation>
    <scope>NUCLEOTIDE SEQUENCE [LARGE SCALE GENOMIC DNA]</scope>
    <source>
        <strain>BN</strain>
        <strain evidence="2">Sprague-Dawley</strain>
    </source>
</reference>
<proteinExistence type="predicted"/>
<name>A6IPE4_RAT</name>
<accession>A6IPE4</accession>